<keyword evidence="3" id="KW-1185">Reference proteome</keyword>
<comment type="caution">
    <text evidence="2">The sequence shown here is derived from an EMBL/GenBank/DDBJ whole genome shotgun (WGS) entry which is preliminary data.</text>
</comment>
<dbReference type="AlphaFoldDB" id="A0A369UQU3"/>
<dbReference type="EMBL" id="QQAH01000007">
    <property type="protein sequence ID" value="RDD82108.1"/>
    <property type="molecule type" value="Genomic_DNA"/>
</dbReference>
<sequence>MDHRLPLIDTETFHPYMYEVHHMSRMSILTFALLGFFSLAAQGAQEHPVLKATLTQAPGHQLTALSVSYAPGQSTPSHHHDADAFVYVLSGHIRSQLAGSPVKVYGAGESWFEPAGIEHVVSGNASTSEPATMLVVFIAKPVP</sequence>
<organism evidence="2 3">
    <name type="scientific">Dyella tabacisoli</name>
    <dbReference type="NCBI Taxonomy" id="2282381"/>
    <lineage>
        <taxon>Bacteria</taxon>
        <taxon>Pseudomonadati</taxon>
        <taxon>Pseudomonadota</taxon>
        <taxon>Gammaproteobacteria</taxon>
        <taxon>Lysobacterales</taxon>
        <taxon>Rhodanobacteraceae</taxon>
        <taxon>Dyella</taxon>
    </lineage>
</organism>
<dbReference type="SUPFAM" id="SSF51182">
    <property type="entry name" value="RmlC-like cupins"/>
    <property type="match status" value="1"/>
</dbReference>
<accession>A0A369UQU3</accession>
<protein>
    <submittedName>
        <fullName evidence="2">Cupin domain-containing protein</fullName>
    </submittedName>
</protein>
<dbReference type="Gene3D" id="2.60.120.10">
    <property type="entry name" value="Jelly Rolls"/>
    <property type="match status" value="1"/>
</dbReference>
<dbReference type="CDD" id="cd02234">
    <property type="entry name" value="cupin_BLR7677-like"/>
    <property type="match status" value="1"/>
</dbReference>
<dbReference type="PANTHER" id="PTHR38599">
    <property type="entry name" value="CUPIN DOMAIN PROTEIN (AFU_ORTHOLOGUE AFUA_3G13620)"/>
    <property type="match status" value="1"/>
</dbReference>
<proteinExistence type="predicted"/>
<reference evidence="2 3" key="1">
    <citation type="submission" date="2018-07" db="EMBL/GenBank/DDBJ databases">
        <title>Dyella tabacisoli L4-6T, whole genome shotgun sequence.</title>
        <authorList>
            <person name="Zhou X.-K."/>
            <person name="Li W.-J."/>
            <person name="Duan Y.-Q."/>
        </authorList>
    </citation>
    <scope>NUCLEOTIDE SEQUENCE [LARGE SCALE GENOMIC DNA]</scope>
    <source>
        <strain evidence="2 3">L4-6</strain>
    </source>
</reference>
<dbReference type="PANTHER" id="PTHR38599:SF1">
    <property type="entry name" value="CUPIN DOMAIN PROTEIN (AFU_ORTHOLOGUE AFUA_3G13620)"/>
    <property type="match status" value="1"/>
</dbReference>
<gene>
    <name evidence="2" type="ORF">DVJ77_08585</name>
</gene>
<dbReference type="OrthoDB" id="9813436at2"/>
<dbReference type="Proteomes" id="UP000253782">
    <property type="component" value="Unassembled WGS sequence"/>
</dbReference>
<dbReference type="InterPro" id="IPR013096">
    <property type="entry name" value="Cupin_2"/>
</dbReference>
<evidence type="ECO:0000313" key="2">
    <source>
        <dbReference type="EMBL" id="RDD82108.1"/>
    </source>
</evidence>
<evidence type="ECO:0000259" key="1">
    <source>
        <dbReference type="Pfam" id="PF07883"/>
    </source>
</evidence>
<name>A0A369UQU3_9GAMM</name>
<dbReference type="Pfam" id="PF07883">
    <property type="entry name" value="Cupin_2"/>
    <property type="match status" value="1"/>
</dbReference>
<evidence type="ECO:0000313" key="3">
    <source>
        <dbReference type="Proteomes" id="UP000253782"/>
    </source>
</evidence>
<dbReference type="InterPro" id="IPR011051">
    <property type="entry name" value="RmlC_Cupin_sf"/>
</dbReference>
<feature type="domain" description="Cupin type-2" evidence="1">
    <location>
        <begin position="67"/>
        <end position="137"/>
    </location>
</feature>
<dbReference type="InterPro" id="IPR014710">
    <property type="entry name" value="RmlC-like_jellyroll"/>
</dbReference>